<keyword evidence="3" id="KW-1185">Reference proteome</keyword>
<protein>
    <submittedName>
        <fullName evidence="2">Uncharacterized protein</fullName>
    </submittedName>
</protein>
<feature type="transmembrane region" description="Helical" evidence="1">
    <location>
        <begin position="51"/>
        <end position="71"/>
    </location>
</feature>
<keyword evidence="1" id="KW-0472">Membrane</keyword>
<keyword evidence="1" id="KW-1133">Transmembrane helix</keyword>
<dbReference type="Proteomes" id="UP001301769">
    <property type="component" value="Unassembled WGS sequence"/>
</dbReference>
<keyword evidence="1" id="KW-0812">Transmembrane</keyword>
<dbReference type="EMBL" id="MU858136">
    <property type="protein sequence ID" value="KAK4212003.1"/>
    <property type="molecule type" value="Genomic_DNA"/>
</dbReference>
<proteinExistence type="predicted"/>
<evidence type="ECO:0000313" key="3">
    <source>
        <dbReference type="Proteomes" id="UP001301769"/>
    </source>
</evidence>
<reference evidence="2" key="2">
    <citation type="submission" date="2023-05" db="EMBL/GenBank/DDBJ databases">
        <authorList>
            <consortium name="Lawrence Berkeley National Laboratory"/>
            <person name="Steindorff A."/>
            <person name="Hensen N."/>
            <person name="Bonometti L."/>
            <person name="Westerberg I."/>
            <person name="Brannstrom I.O."/>
            <person name="Guillou S."/>
            <person name="Cros-Aarteil S."/>
            <person name="Calhoun S."/>
            <person name="Haridas S."/>
            <person name="Kuo A."/>
            <person name="Mondo S."/>
            <person name="Pangilinan J."/>
            <person name="Riley R."/>
            <person name="Labutti K."/>
            <person name="Andreopoulos B."/>
            <person name="Lipzen A."/>
            <person name="Chen C."/>
            <person name="Yanf M."/>
            <person name="Daum C."/>
            <person name="Ng V."/>
            <person name="Clum A."/>
            <person name="Ohm R."/>
            <person name="Martin F."/>
            <person name="Silar P."/>
            <person name="Natvig D."/>
            <person name="Lalanne C."/>
            <person name="Gautier V."/>
            <person name="Ament-Velasquez S.L."/>
            <person name="Kruys A."/>
            <person name="Hutchinson M.I."/>
            <person name="Powell A.J."/>
            <person name="Barry K."/>
            <person name="Miller A.N."/>
            <person name="Grigoriev I.V."/>
            <person name="Debuchy R."/>
            <person name="Gladieux P."/>
            <person name="Thoren M.H."/>
            <person name="Johannesson H."/>
        </authorList>
    </citation>
    <scope>NUCLEOTIDE SEQUENCE</scope>
    <source>
        <strain evidence="2">PSN293</strain>
    </source>
</reference>
<sequence>MHGKRRHCLFSCRNELERKSTGKSFAGFLIVTDALHIIGGVLGQALTSPSLISATLYIIFCIFVHISTILGNEYTEHSELLGCLTLVSGE</sequence>
<evidence type="ECO:0000313" key="2">
    <source>
        <dbReference type="EMBL" id="KAK4212003.1"/>
    </source>
</evidence>
<gene>
    <name evidence="2" type="ORF">QBC37DRAFT_202990</name>
</gene>
<organism evidence="2 3">
    <name type="scientific">Rhypophila decipiens</name>
    <dbReference type="NCBI Taxonomy" id="261697"/>
    <lineage>
        <taxon>Eukaryota</taxon>
        <taxon>Fungi</taxon>
        <taxon>Dikarya</taxon>
        <taxon>Ascomycota</taxon>
        <taxon>Pezizomycotina</taxon>
        <taxon>Sordariomycetes</taxon>
        <taxon>Sordariomycetidae</taxon>
        <taxon>Sordariales</taxon>
        <taxon>Naviculisporaceae</taxon>
        <taxon>Rhypophila</taxon>
    </lineage>
</organism>
<accession>A0AAN7B5U7</accession>
<feature type="transmembrane region" description="Helical" evidence="1">
    <location>
        <begin position="25"/>
        <end position="45"/>
    </location>
</feature>
<evidence type="ECO:0000256" key="1">
    <source>
        <dbReference type="SAM" id="Phobius"/>
    </source>
</evidence>
<reference evidence="2" key="1">
    <citation type="journal article" date="2023" name="Mol. Phylogenet. Evol.">
        <title>Genome-scale phylogeny and comparative genomics of the fungal order Sordariales.</title>
        <authorList>
            <person name="Hensen N."/>
            <person name="Bonometti L."/>
            <person name="Westerberg I."/>
            <person name="Brannstrom I.O."/>
            <person name="Guillou S."/>
            <person name="Cros-Aarteil S."/>
            <person name="Calhoun S."/>
            <person name="Haridas S."/>
            <person name="Kuo A."/>
            <person name="Mondo S."/>
            <person name="Pangilinan J."/>
            <person name="Riley R."/>
            <person name="LaButti K."/>
            <person name="Andreopoulos B."/>
            <person name="Lipzen A."/>
            <person name="Chen C."/>
            <person name="Yan M."/>
            <person name="Daum C."/>
            <person name="Ng V."/>
            <person name="Clum A."/>
            <person name="Steindorff A."/>
            <person name="Ohm R.A."/>
            <person name="Martin F."/>
            <person name="Silar P."/>
            <person name="Natvig D.O."/>
            <person name="Lalanne C."/>
            <person name="Gautier V."/>
            <person name="Ament-Velasquez S.L."/>
            <person name="Kruys A."/>
            <person name="Hutchinson M.I."/>
            <person name="Powell A.J."/>
            <person name="Barry K."/>
            <person name="Miller A.N."/>
            <person name="Grigoriev I.V."/>
            <person name="Debuchy R."/>
            <person name="Gladieux P."/>
            <person name="Hiltunen Thoren M."/>
            <person name="Johannesson H."/>
        </authorList>
    </citation>
    <scope>NUCLEOTIDE SEQUENCE</scope>
    <source>
        <strain evidence="2">PSN293</strain>
    </source>
</reference>
<name>A0AAN7B5U7_9PEZI</name>
<comment type="caution">
    <text evidence="2">The sequence shown here is derived from an EMBL/GenBank/DDBJ whole genome shotgun (WGS) entry which is preliminary data.</text>
</comment>
<dbReference type="AlphaFoldDB" id="A0AAN7B5U7"/>